<gene>
    <name evidence="2" type="ORF">AVDCRST_MAG40-908</name>
</gene>
<feature type="compositionally biased region" description="Basic residues" evidence="1">
    <location>
        <begin position="129"/>
        <end position="146"/>
    </location>
</feature>
<feature type="compositionally biased region" description="Basic residues" evidence="1">
    <location>
        <begin position="55"/>
        <end position="67"/>
    </location>
</feature>
<accession>A0A6J4KRY7</accession>
<feature type="region of interest" description="Disordered" evidence="1">
    <location>
        <begin position="1"/>
        <end position="184"/>
    </location>
</feature>
<protein>
    <submittedName>
        <fullName evidence="2">Uncharacterized protein</fullName>
    </submittedName>
</protein>
<feature type="non-terminal residue" evidence="2">
    <location>
        <position position="184"/>
    </location>
</feature>
<dbReference type="EMBL" id="CADCTX010000264">
    <property type="protein sequence ID" value="CAA9310016.1"/>
    <property type="molecule type" value="Genomic_DNA"/>
</dbReference>
<name>A0A6J4KRY7_9BACT</name>
<evidence type="ECO:0000313" key="2">
    <source>
        <dbReference type="EMBL" id="CAA9310016.1"/>
    </source>
</evidence>
<proteinExistence type="predicted"/>
<dbReference type="AlphaFoldDB" id="A0A6J4KRY7"/>
<organism evidence="2">
    <name type="scientific">uncultured Gemmatimonadaceae bacterium</name>
    <dbReference type="NCBI Taxonomy" id="246130"/>
    <lineage>
        <taxon>Bacteria</taxon>
        <taxon>Pseudomonadati</taxon>
        <taxon>Gemmatimonadota</taxon>
        <taxon>Gemmatimonadia</taxon>
        <taxon>Gemmatimonadales</taxon>
        <taxon>Gemmatimonadaceae</taxon>
        <taxon>environmental samples</taxon>
    </lineage>
</organism>
<sequence length="184" mass="19635">ARTPRAVRHPHGGGRLRVAPVRAGHHPPRVDERRGAGRGARRGPAVHPGRQRAAGLRRRAPALRRHAERPLPARALSGRPGEPGHGRCHAGAGSPRPLPRRRAPAAAALRGAGGAAPGRAADRAAGRAGGHRPRGRLDRRAHRRRPRERDARAAARRRADAAARQPDARHRRARAHPQAVGAAV</sequence>
<feature type="compositionally biased region" description="Basic residues" evidence="1">
    <location>
        <begin position="1"/>
        <end position="14"/>
    </location>
</feature>
<evidence type="ECO:0000256" key="1">
    <source>
        <dbReference type="SAM" id="MobiDB-lite"/>
    </source>
</evidence>
<reference evidence="2" key="1">
    <citation type="submission" date="2020-02" db="EMBL/GenBank/DDBJ databases">
        <authorList>
            <person name="Meier V. D."/>
        </authorList>
    </citation>
    <scope>NUCLEOTIDE SEQUENCE</scope>
    <source>
        <strain evidence="2">AVDCRST_MAG40</strain>
    </source>
</reference>
<feature type="non-terminal residue" evidence="2">
    <location>
        <position position="1"/>
    </location>
</feature>
<feature type="compositionally biased region" description="Basic and acidic residues" evidence="1">
    <location>
        <begin position="147"/>
        <end position="161"/>
    </location>
</feature>